<proteinExistence type="predicted"/>
<accession>A0A1H6F6U7</accession>
<keyword evidence="2" id="KW-1185">Reference proteome</keyword>
<name>A0A1H6F6U7_9GAMM</name>
<gene>
    <name evidence="1" type="ORF">MBHS_01712</name>
</gene>
<evidence type="ECO:0000313" key="1">
    <source>
        <dbReference type="EMBL" id="SEH05857.1"/>
    </source>
</evidence>
<dbReference type="OrthoDB" id="573993at2"/>
<dbReference type="AlphaFoldDB" id="A0A1H6F6U7"/>
<dbReference type="InterPro" id="IPR057930">
    <property type="entry name" value="Antitoxin_put"/>
</dbReference>
<sequence>MQLNVNDQQLKNMLKQALFELMQERQNEIADLMWEVMEEKALGRAIEEGRKDDFVSEEEIFAALREQ</sequence>
<dbReference type="RefSeq" id="WP_103919715.1">
    <property type="nucleotide sequence ID" value="NZ_FMSV02000395.1"/>
</dbReference>
<protein>
    <submittedName>
        <fullName evidence="1">Uncharacterized protein</fullName>
    </submittedName>
</protein>
<evidence type="ECO:0000313" key="2">
    <source>
        <dbReference type="Proteomes" id="UP000236724"/>
    </source>
</evidence>
<dbReference type="Pfam" id="PF25734">
    <property type="entry name" value="RelB_like_antitoxin"/>
    <property type="match status" value="1"/>
</dbReference>
<reference evidence="1 2" key="1">
    <citation type="submission" date="2016-10" db="EMBL/GenBank/DDBJ databases">
        <authorList>
            <person name="de Groot N.N."/>
        </authorList>
    </citation>
    <scope>NUCLEOTIDE SEQUENCE [LARGE SCALE GENOMIC DNA]</scope>
    <source>
        <strain evidence="1">MBHS1</strain>
    </source>
</reference>
<dbReference type="EMBL" id="FMSV02000395">
    <property type="protein sequence ID" value="SEH05857.1"/>
    <property type="molecule type" value="Genomic_DNA"/>
</dbReference>
<organism evidence="1 2">
    <name type="scientific">Candidatus Venteria ishoeyi</name>
    <dbReference type="NCBI Taxonomy" id="1899563"/>
    <lineage>
        <taxon>Bacteria</taxon>
        <taxon>Pseudomonadati</taxon>
        <taxon>Pseudomonadota</taxon>
        <taxon>Gammaproteobacteria</taxon>
        <taxon>Thiotrichales</taxon>
        <taxon>Thiotrichaceae</taxon>
        <taxon>Venteria</taxon>
    </lineage>
</organism>
<dbReference type="Proteomes" id="UP000236724">
    <property type="component" value="Unassembled WGS sequence"/>
</dbReference>